<dbReference type="EMBL" id="CADCUP010000117">
    <property type="protein sequence ID" value="CAA9393160.1"/>
    <property type="molecule type" value="Genomic_DNA"/>
</dbReference>
<dbReference type="Gene3D" id="3.40.50.2000">
    <property type="entry name" value="Glycogen Phosphorylase B"/>
    <property type="match status" value="1"/>
</dbReference>
<dbReference type="GO" id="GO:0016758">
    <property type="term" value="F:hexosyltransferase activity"/>
    <property type="evidence" value="ECO:0007669"/>
    <property type="project" value="InterPro"/>
</dbReference>
<evidence type="ECO:0000313" key="2">
    <source>
        <dbReference type="EMBL" id="CAA9393160.1"/>
    </source>
</evidence>
<dbReference type="InterPro" id="IPR007235">
    <property type="entry name" value="Glyco_trans_28_C"/>
</dbReference>
<gene>
    <name evidence="2" type="ORF">AVDCRST_MAG06-1724</name>
</gene>
<dbReference type="Pfam" id="PF04101">
    <property type="entry name" value="Glyco_tran_28_C"/>
    <property type="match status" value="1"/>
</dbReference>
<reference evidence="2" key="1">
    <citation type="submission" date="2020-02" db="EMBL/GenBank/DDBJ databases">
        <authorList>
            <person name="Meier V. D."/>
        </authorList>
    </citation>
    <scope>NUCLEOTIDE SEQUENCE</scope>
    <source>
        <strain evidence="2">AVDCRST_MAG06</strain>
    </source>
</reference>
<dbReference type="SUPFAM" id="SSF53756">
    <property type="entry name" value="UDP-Glycosyltransferase/glycogen phosphorylase"/>
    <property type="match status" value="1"/>
</dbReference>
<evidence type="ECO:0000259" key="1">
    <source>
        <dbReference type="Pfam" id="PF04101"/>
    </source>
</evidence>
<protein>
    <recommendedName>
        <fullName evidence="1">Glycosyl transferase family 28 C-terminal domain-containing protein</fullName>
    </recommendedName>
</protein>
<dbReference type="RefSeq" id="WP_295658342.1">
    <property type="nucleotide sequence ID" value="NZ_CADCUP010000117.1"/>
</dbReference>
<dbReference type="AlphaFoldDB" id="A0A6J4NNX9"/>
<feature type="domain" description="Glycosyl transferase family 28 C-terminal" evidence="1">
    <location>
        <begin position="225"/>
        <end position="272"/>
    </location>
</feature>
<name>A0A6J4NNX9_9ACTN</name>
<accession>A0A6J4NNX9</accession>
<organism evidence="2">
    <name type="scientific">uncultured Nocardioides sp</name>
    <dbReference type="NCBI Taxonomy" id="198441"/>
    <lineage>
        <taxon>Bacteria</taxon>
        <taxon>Bacillati</taxon>
        <taxon>Actinomycetota</taxon>
        <taxon>Actinomycetes</taxon>
        <taxon>Propionibacteriales</taxon>
        <taxon>Nocardioidaceae</taxon>
        <taxon>Nocardioides</taxon>
        <taxon>environmental samples</taxon>
    </lineage>
</organism>
<proteinExistence type="predicted"/>
<sequence length="330" mass="35557">MYVHHHGSGHLHRAQSVARALGTPVTGLSSLPCPEGWPGEWVRLPRDDEGGHPDDPSAGGRLHWVPLHDRGLADRMHRMSEWLVAARPRAVVVDSSVEVVLLVRLHGVPVVGVVAPGRRHDAVHRLGLEASTALVAPWPSGWTRRLLPGLPDHVRDRVLAVGAISRFPVGSPRPAAERRRHVALLAGTRGDDFTAELVQSARQQTPHWDWTVMSGVLGRWHPDPHAVIADADVVVTHAGQSALAEVAAARRPAVVVPQPRPYDEQDTTAAVLREGWPAVVTDGVPSNGWAELLDAAHALDGEGWRAWCDGSAATRLATVVEDVAGRRSSP</sequence>